<keyword evidence="2" id="KW-1185">Reference proteome</keyword>
<accession>A0ABQ9EA67</accession>
<name>A0ABQ9EA67_TEGGR</name>
<proteinExistence type="predicted"/>
<gene>
    <name evidence="1" type="ORF">KUTeg_021047</name>
</gene>
<dbReference type="EMBL" id="JARBDR010000918">
    <property type="protein sequence ID" value="KAJ8302060.1"/>
    <property type="molecule type" value="Genomic_DNA"/>
</dbReference>
<dbReference type="Proteomes" id="UP001217089">
    <property type="component" value="Unassembled WGS sequence"/>
</dbReference>
<organism evidence="1 2">
    <name type="scientific">Tegillarca granosa</name>
    <name type="common">Malaysian cockle</name>
    <name type="synonym">Anadara granosa</name>
    <dbReference type="NCBI Taxonomy" id="220873"/>
    <lineage>
        <taxon>Eukaryota</taxon>
        <taxon>Metazoa</taxon>
        <taxon>Spiralia</taxon>
        <taxon>Lophotrochozoa</taxon>
        <taxon>Mollusca</taxon>
        <taxon>Bivalvia</taxon>
        <taxon>Autobranchia</taxon>
        <taxon>Pteriomorphia</taxon>
        <taxon>Arcoida</taxon>
        <taxon>Arcoidea</taxon>
        <taxon>Arcidae</taxon>
        <taxon>Tegillarca</taxon>
    </lineage>
</organism>
<reference evidence="1 2" key="1">
    <citation type="submission" date="2022-12" db="EMBL/GenBank/DDBJ databases">
        <title>Chromosome-level genome of Tegillarca granosa.</title>
        <authorList>
            <person name="Kim J."/>
        </authorList>
    </citation>
    <scope>NUCLEOTIDE SEQUENCE [LARGE SCALE GENOMIC DNA]</scope>
    <source>
        <strain evidence="1">Teg-2019</strain>
        <tissue evidence="1">Adductor muscle</tissue>
    </source>
</reference>
<evidence type="ECO:0000313" key="2">
    <source>
        <dbReference type="Proteomes" id="UP001217089"/>
    </source>
</evidence>
<evidence type="ECO:0000313" key="1">
    <source>
        <dbReference type="EMBL" id="KAJ8302060.1"/>
    </source>
</evidence>
<protein>
    <submittedName>
        <fullName evidence="1">Uncharacterized protein</fullName>
    </submittedName>
</protein>
<comment type="caution">
    <text evidence="1">The sequence shown here is derived from an EMBL/GenBank/DDBJ whole genome shotgun (WGS) entry which is preliminary data.</text>
</comment>
<sequence>MPGISSFHVFCSSFDVSRENSLVSEEEVANICSDLRRLTVNGETENGYVRVLPSPRVSPDIFNSVPGVIVTSDSDETSGESYNVD</sequence>